<dbReference type="NCBIfam" id="TIGR01084">
    <property type="entry name" value="mutY"/>
    <property type="match status" value="1"/>
</dbReference>
<dbReference type="AlphaFoldDB" id="A0A9D1NZ91"/>
<evidence type="ECO:0000256" key="14">
    <source>
        <dbReference type="RuleBase" id="RU365096"/>
    </source>
</evidence>
<comment type="function">
    <text evidence="2">Adenine glycosylase active on G-A mispairs. MutY also corrects error-prone DNA synthesis past GO lesions which are due to the oxidatively damaged form of guanine: 7,8-dihydro-8-oxoguanine (8-oxo-dGTP).</text>
</comment>
<dbReference type="InterPro" id="IPR004036">
    <property type="entry name" value="Endonuclease-III-like_CS2"/>
</dbReference>
<reference evidence="16" key="2">
    <citation type="journal article" date="2021" name="PeerJ">
        <title>Extensive microbial diversity within the chicken gut microbiome revealed by metagenomics and culture.</title>
        <authorList>
            <person name="Gilroy R."/>
            <person name="Ravi A."/>
            <person name="Getino M."/>
            <person name="Pursley I."/>
            <person name="Horton D.L."/>
            <person name="Alikhan N.F."/>
            <person name="Baker D."/>
            <person name="Gharbi K."/>
            <person name="Hall N."/>
            <person name="Watson M."/>
            <person name="Adriaenssens E.M."/>
            <person name="Foster-Nyarko E."/>
            <person name="Jarju S."/>
            <person name="Secka A."/>
            <person name="Antonio M."/>
            <person name="Oren A."/>
            <person name="Chaudhuri R.R."/>
            <person name="La Ragione R."/>
            <person name="Hildebrand F."/>
            <person name="Pallen M.J."/>
        </authorList>
    </citation>
    <scope>NUCLEOTIDE SEQUENCE</scope>
    <source>
        <strain evidence="16">ChiBcec6-7307</strain>
    </source>
</reference>
<accession>A0A9D1NZ91</accession>
<evidence type="ECO:0000259" key="15">
    <source>
        <dbReference type="SMART" id="SM00478"/>
    </source>
</evidence>
<dbReference type="PANTHER" id="PTHR42944">
    <property type="entry name" value="ADENINE DNA GLYCOSYLASE"/>
    <property type="match status" value="1"/>
</dbReference>
<keyword evidence="7" id="KW-0479">Metal-binding</keyword>
<dbReference type="Proteomes" id="UP000886889">
    <property type="component" value="Unassembled WGS sequence"/>
</dbReference>
<evidence type="ECO:0000313" key="17">
    <source>
        <dbReference type="Proteomes" id="UP000886889"/>
    </source>
</evidence>
<evidence type="ECO:0000256" key="1">
    <source>
        <dbReference type="ARBA" id="ARBA00000843"/>
    </source>
</evidence>
<dbReference type="InterPro" id="IPR003265">
    <property type="entry name" value="HhH-GPD_domain"/>
</dbReference>
<comment type="similarity">
    <text evidence="3 14">Belongs to the Nth/MutY family.</text>
</comment>
<evidence type="ECO:0000256" key="12">
    <source>
        <dbReference type="ARBA" id="ARBA00023204"/>
    </source>
</evidence>
<dbReference type="PROSITE" id="PS01155">
    <property type="entry name" value="ENDONUCLEASE_III_2"/>
    <property type="match status" value="1"/>
</dbReference>
<comment type="cofactor">
    <cofactor evidence="14">
        <name>[4Fe-4S] cluster</name>
        <dbReference type="ChEBI" id="CHEBI:49883"/>
    </cofactor>
    <text evidence="14">Binds 1 [4Fe-4S] cluster.</text>
</comment>
<dbReference type="Gene3D" id="1.10.340.30">
    <property type="entry name" value="Hypothetical protein, domain 2"/>
    <property type="match status" value="1"/>
</dbReference>
<evidence type="ECO:0000256" key="9">
    <source>
        <dbReference type="ARBA" id="ARBA00022801"/>
    </source>
</evidence>
<evidence type="ECO:0000256" key="11">
    <source>
        <dbReference type="ARBA" id="ARBA00023014"/>
    </source>
</evidence>
<dbReference type="Pfam" id="PF00730">
    <property type="entry name" value="HhH-GPD"/>
    <property type="match status" value="1"/>
</dbReference>
<dbReference type="InterPro" id="IPR005760">
    <property type="entry name" value="A/G_AdeGlyc_MutY"/>
</dbReference>
<keyword evidence="8 14" id="KW-0227">DNA damage</keyword>
<dbReference type="CDD" id="cd03431">
    <property type="entry name" value="NUDIX_DNA_Glycosylase_C-MutY"/>
    <property type="match status" value="1"/>
</dbReference>
<dbReference type="GO" id="GO:0051539">
    <property type="term" value="F:4 iron, 4 sulfur cluster binding"/>
    <property type="evidence" value="ECO:0007669"/>
    <property type="project" value="UniProtKB-UniRule"/>
</dbReference>
<organism evidence="16 17">
    <name type="scientific">Candidatus Merdiplasma excrementigallinarum</name>
    <dbReference type="NCBI Taxonomy" id="2840864"/>
    <lineage>
        <taxon>Bacteria</taxon>
        <taxon>Bacillati</taxon>
        <taxon>Bacillota</taxon>
        <taxon>Clostridia</taxon>
        <taxon>Lachnospirales</taxon>
        <taxon>Lachnospiraceae</taxon>
        <taxon>Lachnospiraceae incertae sedis</taxon>
        <taxon>Candidatus Merdiplasma</taxon>
    </lineage>
</organism>
<keyword evidence="10 14" id="KW-0408">Iron</keyword>
<dbReference type="Gene3D" id="1.10.1670.10">
    <property type="entry name" value="Helix-hairpin-Helix base-excision DNA repair enzymes (C-terminal)"/>
    <property type="match status" value="1"/>
</dbReference>
<evidence type="ECO:0000256" key="10">
    <source>
        <dbReference type="ARBA" id="ARBA00023004"/>
    </source>
</evidence>
<keyword evidence="13 14" id="KW-0326">Glycosidase</keyword>
<dbReference type="GO" id="GO:0032357">
    <property type="term" value="F:oxidized purine DNA binding"/>
    <property type="evidence" value="ECO:0007669"/>
    <property type="project" value="TreeGrafter"/>
</dbReference>
<comment type="catalytic activity">
    <reaction evidence="1 14">
        <text>Hydrolyzes free adenine bases from 7,8-dihydro-8-oxoguanine:adenine mismatched double-stranded DNA, leaving an apurinic site.</text>
        <dbReference type="EC" id="3.2.2.31"/>
    </reaction>
</comment>
<dbReference type="SUPFAM" id="SSF55811">
    <property type="entry name" value="Nudix"/>
    <property type="match status" value="1"/>
</dbReference>
<dbReference type="InterPro" id="IPR044298">
    <property type="entry name" value="MIG/MutY"/>
</dbReference>
<dbReference type="EMBL" id="DVOS01000038">
    <property type="protein sequence ID" value="HIV23117.1"/>
    <property type="molecule type" value="Genomic_DNA"/>
</dbReference>
<evidence type="ECO:0000256" key="6">
    <source>
        <dbReference type="ARBA" id="ARBA00022485"/>
    </source>
</evidence>
<dbReference type="GO" id="GO:0006284">
    <property type="term" value="P:base-excision repair"/>
    <property type="evidence" value="ECO:0007669"/>
    <property type="project" value="UniProtKB-UniRule"/>
</dbReference>
<dbReference type="FunFam" id="1.10.340.30:FF:000002">
    <property type="entry name" value="Adenine DNA glycosylase"/>
    <property type="match status" value="1"/>
</dbReference>
<evidence type="ECO:0000256" key="5">
    <source>
        <dbReference type="ARBA" id="ARBA00022023"/>
    </source>
</evidence>
<reference evidence="16" key="1">
    <citation type="submission" date="2020-10" db="EMBL/GenBank/DDBJ databases">
        <authorList>
            <person name="Gilroy R."/>
        </authorList>
    </citation>
    <scope>NUCLEOTIDE SEQUENCE</scope>
    <source>
        <strain evidence="16">ChiBcec6-7307</strain>
    </source>
</reference>
<dbReference type="SMART" id="SM00478">
    <property type="entry name" value="ENDO3c"/>
    <property type="match status" value="1"/>
</dbReference>
<evidence type="ECO:0000256" key="7">
    <source>
        <dbReference type="ARBA" id="ARBA00022723"/>
    </source>
</evidence>
<dbReference type="GO" id="GO:0000701">
    <property type="term" value="F:purine-specific mismatch base pair DNA N-glycosylase activity"/>
    <property type="evidence" value="ECO:0007669"/>
    <property type="project" value="UniProtKB-EC"/>
</dbReference>
<dbReference type="Pfam" id="PF14815">
    <property type="entry name" value="NUDIX_4"/>
    <property type="match status" value="1"/>
</dbReference>
<evidence type="ECO:0000313" key="16">
    <source>
        <dbReference type="EMBL" id="HIV23117.1"/>
    </source>
</evidence>
<evidence type="ECO:0000256" key="2">
    <source>
        <dbReference type="ARBA" id="ARBA00002933"/>
    </source>
</evidence>
<proteinExistence type="inferred from homology"/>
<dbReference type="CDD" id="cd00056">
    <property type="entry name" value="ENDO3c"/>
    <property type="match status" value="1"/>
</dbReference>
<keyword evidence="12" id="KW-0234">DNA repair</keyword>
<comment type="caution">
    <text evidence="16">The sequence shown here is derived from an EMBL/GenBank/DDBJ whole genome shotgun (WGS) entry which is preliminary data.</text>
</comment>
<dbReference type="GO" id="GO:0034039">
    <property type="term" value="F:8-oxo-7,8-dihydroguanine DNA N-glycosylase activity"/>
    <property type="evidence" value="ECO:0007669"/>
    <property type="project" value="TreeGrafter"/>
</dbReference>
<dbReference type="InterPro" id="IPR015797">
    <property type="entry name" value="NUDIX_hydrolase-like_dom_sf"/>
</dbReference>
<evidence type="ECO:0000256" key="8">
    <source>
        <dbReference type="ARBA" id="ARBA00022763"/>
    </source>
</evidence>
<dbReference type="GO" id="GO:0046872">
    <property type="term" value="F:metal ion binding"/>
    <property type="evidence" value="ECO:0007669"/>
    <property type="project" value="UniProtKB-UniRule"/>
</dbReference>
<dbReference type="GO" id="GO:0006298">
    <property type="term" value="P:mismatch repair"/>
    <property type="evidence" value="ECO:0007669"/>
    <property type="project" value="TreeGrafter"/>
</dbReference>
<dbReference type="InterPro" id="IPR029119">
    <property type="entry name" value="MutY_C"/>
</dbReference>
<dbReference type="InterPro" id="IPR011257">
    <property type="entry name" value="DNA_glycosylase"/>
</dbReference>
<dbReference type="SUPFAM" id="SSF48150">
    <property type="entry name" value="DNA-glycosylase"/>
    <property type="match status" value="1"/>
</dbReference>
<dbReference type="InterPro" id="IPR023170">
    <property type="entry name" value="HhH_base_excis_C"/>
</dbReference>
<protein>
    <recommendedName>
        <fullName evidence="5 14">Adenine DNA glycosylase</fullName>
        <ecNumber evidence="4 14">3.2.2.31</ecNumber>
    </recommendedName>
</protein>
<dbReference type="GO" id="GO:0035485">
    <property type="term" value="F:adenine/guanine mispair binding"/>
    <property type="evidence" value="ECO:0007669"/>
    <property type="project" value="TreeGrafter"/>
</dbReference>
<name>A0A9D1NZ91_9FIRM</name>
<dbReference type="Gene3D" id="3.90.79.10">
    <property type="entry name" value="Nucleoside Triphosphate Pyrophosphohydrolase"/>
    <property type="match status" value="1"/>
</dbReference>
<dbReference type="EC" id="3.2.2.31" evidence="4 14"/>
<evidence type="ECO:0000256" key="13">
    <source>
        <dbReference type="ARBA" id="ARBA00023295"/>
    </source>
</evidence>
<evidence type="ECO:0000256" key="4">
    <source>
        <dbReference type="ARBA" id="ARBA00012045"/>
    </source>
</evidence>
<evidence type="ECO:0000256" key="3">
    <source>
        <dbReference type="ARBA" id="ARBA00008343"/>
    </source>
</evidence>
<keyword evidence="6" id="KW-0004">4Fe-4S</keyword>
<feature type="domain" description="HhH-GPD" evidence="15">
    <location>
        <begin position="41"/>
        <end position="192"/>
    </location>
</feature>
<keyword evidence="9" id="KW-0378">Hydrolase</keyword>
<keyword evidence="11" id="KW-0411">Iron-sulfur</keyword>
<sequence length="366" mass="41867">MITDHIEEIKKPLLSWFQEHARELPWREQPLPYYVWVSEIMLQQTRVEAVKPYFARFIKALPDIKALADCGEDRLLKLWEGLGYYNRVRNMQKAARIVMEQYEGCLPADYRKLLELPGIGSYTAGAIASIAFHIPVPAVDGNVLRVISRITGNEEDILKPSVKRRMEEMLQEVMPREEPGVFNQALMELGALICLPGGAPDCPACPLKQLCMARRHGRERELPVRSKKQARQLQEKTVLVIGDGTRTVIRKRPSQGLLAGLYELPNLSGHLSEDQAVSYLKEKGFSPLRILPLPGARHIFSHVEWNMIGYAVLVEDMEEREAGGEFLAVEPERTRREYPIPSAFGAYADWLFMRTETENTKMRRKK</sequence>
<dbReference type="PANTHER" id="PTHR42944:SF1">
    <property type="entry name" value="ADENINE DNA GLYCOSYLASE"/>
    <property type="match status" value="1"/>
</dbReference>
<gene>
    <name evidence="16" type="primary">mutY</name>
    <name evidence="16" type="ORF">IAC80_04170</name>
</gene>